<accession>A0A401LI31</accession>
<feature type="signal peptide" evidence="1">
    <location>
        <begin position="1"/>
        <end position="23"/>
    </location>
</feature>
<dbReference type="AlphaFoldDB" id="A0A388SEM7"/>
<dbReference type="OrthoDB" id="9775851at2"/>
<dbReference type="PANTHER" id="PTHR11559">
    <property type="entry name" value="CARBOXYLESTERASE"/>
    <property type="match status" value="1"/>
</dbReference>
<feature type="domain" description="Carboxylesterase type B" evidence="2">
    <location>
        <begin position="40"/>
        <end position="242"/>
    </location>
</feature>
<sequence length="586" mass="61781">MKRRAFLISAAATLAGLSVPVFSTVLGKCSLRGAFPDRELTVDTTEGPVVGSQAAGRRAEAYIGIPYAKTPVGAKRWKAPEPPAARDRVLFLGNRAPKGTSGTPLTLSIWRPEGSASNLPVVFTLEDGKYDGDADHASIDGASLSAALNAVVVVARTRPGLFGFVSLPALRHGTKLENSGNFALLDARKALLWVKKNIAKFGGSAASVTLVGTSGAGRDVMALMGSPVFSGLFTRAIVISGGGALTKPDPAARIDADSLARLAFEDRKAGTVGLAAKWIGADSPEVRHWLSTLETSRILNLTRGASIRDTSYPRLFADGAFLPASGLDRAGPPDPKASRDFPVLLLSGASEANALVSRDPYFAAALKDSSLLTNPASQSEFAFASRYGSSLMLWANTAEAADRAYRFGNHQVFAGIFRWGDDEAVVGAAAKALHGAASDVPSAFIFGPSKNFDARYGGAVRTAGGQELLSITRSYVKNFIRTGNPNGENLVTWAPWGETGNALVLDADRTKAWADTEASRVDLAATFRQMDDDQTVTPDAKAKLIWDVLSGYAWSQPLEAKFGVPNDLFAGTVPKYDTPASEDDAA</sequence>
<dbReference type="Gene3D" id="3.40.50.1820">
    <property type="entry name" value="alpha/beta hydrolase"/>
    <property type="match status" value="1"/>
</dbReference>
<organism evidence="3 4">
    <name type="scientific">Mesosutterella multiformis</name>
    <dbReference type="NCBI Taxonomy" id="2259133"/>
    <lineage>
        <taxon>Bacteria</taxon>
        <taxon>Pseudomonadati</taxon>
        <taxon>Pseudomonadota</taxon>
        <taxon>Betaproteobacteria</taxon>
        <taxon>Burkholderiales</taxon>
        <taxon>Sutterellaceae</taxon>
        <taxon>Mesosutterella</taxon>
    </lineage>
</organism>
<dbReference type="SUPFAM" id="SSF53474">
    <property type="entry name" value="alpha/beta-Hydrolases"/>
    <property type="match status" value="1"/>
</dbReference>
<dbReference type="EMBL" id="BGZJ01000002">
    <property type="protein sequence ID" value="GBO94726.1"/>
    <property type="molecule type" value="Genomic_DNA"/>
</dbReference>
<protein>
    <submittedName>
        <fullName evidence="3">Para-nitrobenzyl esterase</fullName>
    </submittedName>
</protein>
<comment type="caution">
    <text evidence="3">The sequence shown here is derived from an EMBL/GenBank/DDBJ whole genome shotgun (WGS) entry which is preliminary data.</text>
</comment>
<dbReference type="InterPro" id="IPR002018">
    <property type="entry name" value="CarbesteraseB"/>
</dbReference>
<reference evidence="3 4" key="1">
    <citation type="journal article" date="2018" name="Int. J. Syst. Evol. Microbiol.">
        <title>Mesosutterella multiformis gen. nov., sp. nov., a member of the family Sutterellaceae and Sutterella megalosphaeroides sp. nov., isolated from human faeces.</title>
        <authorList>
            <person name="Sakamoto M."/>
            <person name="Ikeyama N."/>
            <person name="Kunihiro T."/>
            <person name="Iino T."/>
            <person name="Yuki M."/>
            <person name="Ohkuma M."/>
        </authorList>
    </citation>
    <scope>NUCLEOTIDE SEQUENCE [LARGE SCALE GENOMIC DNA]</scope>
    <source>
        <strain evidence="3 4">4NBBH2</strain>
    </source>
</reference>
<dbReference type="InterPro" id="IPR029058">
    <property type="entry name" value="AB_hydrolase_fold"/>
</dbReference>
<evidence type="ECO:0000313" key="4">
    <source>
        <dbReference type="Proteomes" id="UP000266091"/>
    </source>
</evidence>
<evidence type="ECO:0000256" key="1">
    <source>
        <dbReference type="SAM" id="SignalP"/>
    </source>
</evidence>
<dbReference type="Pfam" id="PF00135">
    <property type="entry name" value="COesterase"/>
    <property type="match status" value="1"/>
</dbReference>
<keyword evidence="4" id="KW-1185">Reference proteome</keyword>
<evidence type="ECO:0000313" key="3">
    <source>
        <dbReference type="EMBL" id="GBO94726.1"/>
    </source>
</evidence>
<dbReference type="Proteomes" id="UP000266091">
    <property type="component" value="Unassembled WGS sequence"/>
</dbReference>
<feature type="chain" id="PRO_5030071293" evidence="1">
    <location>
        <begin position="24"/>
        <end position="586"/>
    </location>
</feature>
<dbReference type="RefSeq" id="WP_116270939.1">
    <property type="nucleotide sequence ID" value="NZ_BGZJ01000002.1"/>
</dbReference>
<keyword evidence="1" id="KW-0732">Signal</keyword>
<accession>A0A388SEM7</accession>
<name>A0A388SEM7_9BURK</name>
<dbReference type="InterPro" id="IPR050309">
    <property type="entry name" value="Type-B_Carboxylest/Lipase"/>
</dbReference>
<gene>
    <name evidence="3" type="primary">pnbA_2</name>
    <name evidence="3" type="ORF">MESMUL_20800</name>
</gene>
<evidence type="ECO:0000259" key="2">
    <source>
        <dbReference type="Pfam" id="PF00135"/>
    </source>
</evidence>
<proteinExistence type="predicted"/>